<protein>
    <submittedName>
        <fullName evidence="1">Uncharacterized protein</fullName>
    </submittedName>
</protein>
<dbReference type="KEGG" id="vg:24366656"/>
<evidence type="ECO:0000313" key="2">
    <source>
        <dbReference type="Proteomes" id="UP000032405"/>
    </source>
</evidence>
<name>A0A0C5PS81_9CAUD</name>
<accession>A0A0C5PS81</accession>
<sequence>MFTVVVSYYAEHAPHMAENFAEFIKPGGHVVIATNFKKEPDGAATVTQHITTKEPETLFKRIEDFAFGGEEIPESLQHIYFEDAIYYVHAIPKDVTTEQMMYILNIALNVSCVNRAQHNRLRNMYLTERGGSEINDEKLPSIMAIHEAINILSKKVLGTDLLITINKQEETKWPIH</sequence>
<keyword evidence="2" id="KW-1185">Reference proteome</keyword>
<dbReference type="EMBL" id="KP797973">
    <property type="protein sequence ID" value="AJQ20930.1"/>
    <property type="molecule type" value="Genomic_DNA"/>
</dbReference>
<dbReference type="Pfam" id="PF24021">
    <property type="entry name" value="ACT_phage"/>
    <property type="match status" value="1"/>
</dbReference>
<dbReference type="Proteomes" id="UP000032405">
    <property type="component" value="Segment"/>
</dbReference>
<dbReference type="InterPro" id="IPR057105">
    <property type="entry name" value="ACT-containing_phage"/>
</dbReference>
<gene>
    <name evidence="1" type="primary">111</name>
    <name evidence="1" type="ORF">DET7_111</name>
</gene>
<proteinExistence type="predicted"/>
<evidence type="ECO:0000313" key="1">
    <source>
        <dbReference type="EMBL" id="AJQ20930.1"/>
    </source>
</evidence>
<reference evidence="1 2" key="1">
    <citation type="journal article" date="2015" name="Genome Announc.">
        <title>Genome Sequence of Salmonella enterica Phage Det7.</title>
        <authorList>
            <person name="Casjens S.R."/>
            <person name="Jacobs-Sera D."/>
            <person name="Hatfull G.F."/>
            <person name="Hendrix R.W."/>
        </authorList>
    </citation>
    <scope>NUCLEOTIDE SEQUENCE [LARGE SCALE GENOMIC DNA]</scope>
</reference>
<organism evidence="1 2">
    <name type="scientific">Salmonella phage Det7</name>
    <dbReference type="NCBI Taxonomy" id="454798"/>
    <lineage>
        <taxon>Viruses</taxon>
        <taxon>Duplodnaviria</taxon>
        <taxon>Heunggongvirae</taxon>
        <taxon>Uroviricota</taxon>
        <taxon>Caudoviricetes</taxon>
        <taxon>Pantevenvirales</taxon>
        <taxon>Ackermannviridae</taxon>
        <taxon>Cvivirinae</taxon>
        <taxon>Kuttervirus</taxon>
        <taxon>Kuttervirus Det7</taxon>
    </lineage>
</organism>
<dbReference type="RefSeq" id="YP_009140288.1">
    <property type="nucleotide sequence ID" value="NC_027119.1"/>
</dbReference>
<dbReference type="GeneID" id="24366656"/>